<keyword evidence="1" id="KW-0472">Membrane</keyword>
<evidence type="ECO:0000313" key="3">
    <source>
        <dbReference type="Proteomes" id="UP000807025"/>
    </source>
</evidence>
<dbReference type="AlphaFoldDB" id="A0A9P6A4T2"/>
<dbReference type="EMBL" id="MU154541">
    <property type="protein sequence ID" value="KAF9497789.1"/>
    <property type="molecule type" value="Genomic_DNA"/>
</dbReference>
<keyword evidence="1" id="KW-0812">Transmembrane</keyword>
<comment type="caution">
    <text evidence="2">The sequence shown here is derived from an EMBL/GenBank/DDBJ whole genome shotgun (WGS) entry which is preliminary data.</text>
</comment>
<accession>A0A9P6A4T2</accession>
<proteinExistence type="predicted"/>
<gene>
    <name evidence="2" type="ORF">BDN71DRAFT_530865</name>
</gene>
<evidence type="ECO:0000256" key="1">
    <source>
        <dbReference type="SAM" id="Phobius"/>
    </source>
</evidence>
<protein>
    <submittedName>
        <fullName evidence="2">Uncharacterized protein</fullName>
    </submittedName>
</protein>
<dbReference type="Proteomes" id="UP000807025">
    <property type="component" value="Unassembled WGS sequence"/>
</dbReference>
<keyword evidence="3" id="KW-1185">Reference proteome</keyword>
<keyword evidence="1" id="KW-1133">Transmembrane helix</keyword>
<name>A0A9P6A4T2_PLEER</name>
<feature type="transmembrane region" description="Helical" evidence="1">
    <location>
        <begin position="46"/>
        <end position="70"/>
    </location>
</feature>
<reference evidence="2" key="1">
    <citation type="submission" date="2020-11" db="EMBL/GenBank/DDBJ databases">
        <authorList>
            <consortium name="DOE Joint Genome Institute"/>
            <person name="Ahrendt S."/>
            <person name="Riley R."/>
            <person name="Andreopoulos W."/>
            <person name="Labutti K."/>
            <person name="Pangilinan J."/>
            <person name="Ruiz-Duenas F.J."/>
            <person name="Barrasa J.M."/>
            <person name="Sanchez-Garcia M."/>
            <person name="Camarero S."/>
            <person name="Miyauchi S."/>
            <person name="Serrano A."/>
            <person name="Linde D."/>
            <person name="Babiker R."/>
            <person name="Drula E."/>
            <person name="Ayuso-Fernandez I."/>
            <person name="Pacheco R."/>
            <person name="Padilla G."/>
            <person name="Ferreira P."/>
            <person name="Barriuso J."/>
            <person name="Kellner H."/>
            <person name="Castanera R."/>
            <person name="Alfaro M."/>
            <person name="Ramirez L."/>
            <person name="Pisabarro A.G."/>
            <person name="Kuo A."/>
            <person name="Tritt A."/>
            <person name="Lipzen A."/>
            <person name="He G."/>
            <person name="Yan M."/>
            <person name="Ng V."/>
            <person name="Cullen D."/>
            <person name="Martin F."/>
            <person name="Rosso M.-N."/>
            <person name="Henrissat B."/>
            <person name="Hibbett D."/>
            <person name="Martinez A.T."/>
            <person name="Grigoriev I.V."/>
        </authorList>
    </citation>
    <scope>NUCLEOTIDE SEQUENCE</scope>
    <source>
        <strain evidence="2">ATCC 90797</strain>
    </source>
</reference>
<sequence length="98" mass="11061">MPTVPSVLPAFPTRSIPPLLPQAPHRPFLSFYMHLHISRHLASSPLYCLISVTHLLAFFSTVYLIPFPLFSSPCRHCFTIMLPPMYTVLLTHSLDGSQ</sequence>
<organism evidence="2 3">
    <name type="scientific">Pleurotus eryngii</name>
    <name type="common">Boletus of the steppes</name>
    <dbReference type="NCBI Taxonomy" id="5323"/>
    <lineage>
        <taxon>Eukaryota</taxon>
        <taxon>Fungi</taxon>
        <taxon>Dikarya</taxon>
        <taxon>Basidiomycota</taxon>
        <taxon>Agaricomycotina</taxon>
        <taxon>Agaricomycetes</taxon>
        <taxon>Agaricomycetidae</taxon>
        <taxon>Agaricales</taxon>
        <taxon>Pleurotineae</taxon>
        <taxon>Pleurotaceae</taxon>
        <taxon>Pleurotus</taxon>
    </lineage>
</organism>
<evidence type="ECO:0000313" key="2">
    <source>
        <dbReference type="EMBL" id="KAF9497789.1"/>
    </source>
</evidence>